<evidence type="ECO:0000256" key="2">
    <source>
        <dbReference type="SAM" id="Phobius"/>
    </source>
</evidence>
<dbReference type="STRING" id="500633.CLOHIR_00216"/>
<evidence type="ECO:0000313" key="3">
    <source>
        <dbReference type="EMBL" id="EEA86074.1"/>
    </source>
</evidence>
<feature type="transmembrane region" description="Helical" evidence="2">
    <location>
        <begin position="51"/>
        <end position="73"/>
    </location>
</feature>
<protein>
    <submittedName>
        <fullName evidence="3">Uncharacterized protein</fullName>
    </submittedName>
</protein>
<sequence length="111" mass="12570">MKKSGSIVKIIKRSLKKILKYTAMSFIICYASAVVLRVMNAFLGANTPDFWWYFVPATLVALALSGLMVLANFDKVFRKPTKKKAVAKQKVRRKSAPAVSTPEREYRRKVS</sequence>
<dbReference type="RefSeq" id="WP_006439135.1">
    <property type="nucleotide sequence ID" value="NZ_DS995355.1"/>
</dbReference>
<feature type="compositionally biased region" description="Basic and acidic residues" evidence="1">
    <location>
        <begin position="102"/>
        <end position="111"/>
    </location>
</feature>
<gene>
    <name evidence="3" type="ORF">CLOHIR_00216</name>
</gene>
<keyword evidence="2" id="KW-0812">Transmembrane</keyword>
<reference evidence="3 4" key="2">
    <citation type="submission" date="2008-10" db="EMBL/GenBank/DDBJ databases">
        <title>Draft genome sequence of Clostridium hiranonis (DSM 13275).</title>
        <authorList>
            <person name="Sudarsanam P."/>
            <person name="Ley R."/>
            <person name="Guruge J."/>
            <person name="Turnbaugh P.J."/>
            <person name="Mahowald M."/>
            <person name="Liep D."/>
            <person name="Gordon J."/>
        </authorList>
    </citation>
    <scope>NUCLEOTIDE SEQUENCE [LARGE SCALE GENOMIC DNA]</scope>
    <source>
        <strain evidence="3 4">DSM 13275</strain>
    </source>
</reference>
<dbReference type="AlphaFoldDB" id="B6FWG7"/>
<name>B6FWG7_PEPHT</name>
<proteinExistence type="predicted"/>
<keyword evidence="2" id="KW-0472">Membrane</keyword>
<feature type="region of interest" description="Disordered" evidence="1">
    <location>
        <begin position="87"/>
        <end position="111"/>
    </location>
</feature>
<comment type="caution">
    <text evidence="3">The sequence shown here is derived from an EMBL/GenBank/DDBJ whole genome shotgun (WGS) entry which is preliminary data.</text>
</comment>
<dbReference type="Proteomes" id="UP000003178">
    <property type="component" value="Unassembled WGS sequence"/>
</dbReference>
<feature type="transmembrane region" description="Helical" evidence="2">
    <location>
        <begin position="21"/>
        <end position="39"/>
    </location>
</feature>
<evidence type="ECO:0000313" key="4">
    <source>
        <dbReference type="Proteomes" id="UP000003178"/>
    </source>
</evidence>
<organism evidence="3 4">
    <name type="scientific">Peptacetobacter hiranonis (strain DSM 13275 / JCM 10541 / KCTC 15199 / TO-931)</name>
    <name type="common">Clostridium hiranonis</name>
    <dbReference type="NCBI Taxonomy" id="500633"/>
    <lineage>
        <taxon>Bacteria</taxon>
        <taxon>Bacillati</taxon>
        <taxon>Bacillota</taxon>
        <taxon>Clostridia</taxon>
        <taxon>Peptostreptococcales</taxon>
        <taxon>Peptostreptococcaceae</taxon>
        <taxon>Peptacetobacter</taxon>
    </lineage>
</organism>
<evidence type="ECO:0000256" key="1">
    <source>
        <dbReference type="SAM" id="MobiDB-lite"/>
    </source>
</evidence>
<dbReference type="HOGENOM" id="CLU_2153963_0_0_9"/>
<keyword evidence="4" id="KW-1185">Reference proteome</keyword>
<accession>B6FWG7</accession>
<dbReference type="EMBL" id="ABWP01000010">
    <property type="protein sequence ID" value="EEA86074.1"/>
    <property type="molecule type" value="Genomic_DNA"/>
</dbReference>
<reference evidence="3 4" key="1">
    <citation type="submission" date="2008-09" db="EMBL/GenBank/DDBJ databases">
        <authorList>
            <person name="Fulton L."/>
            <person name="Clifton S."/>
            <person name="Fulton B."/>
            <person name="Xu J."/>
            <person name="Minx P."/>
            <person name="Pepin K.H."/>
            <person name="Johnson M."/>
            <person name="Thiruvilangam P."/>
            <person name="Bhonagiri V."/>
            <person name="Nash W.E."/>
            <person name="Mardis E.R."/>
            <person name="Wilson R.K."/>
        </authorList>
    </citation>
    <scope>NUCLEOTIDE SEQUENCE [LARGE SCALE GENOMIC DNA]</scope>
    <source>
        <strain evidence="3 4">DSM 13275</strain>
    </source>
</reference>
<keyword evidence="2" id="KW-1133">Transmembrane helix</keyword>